<dbReference type="Pfam" id="PF08043">
    <property type="entry name" value="Xin"/>
    <property type="match status" value="18"/>
</dbReference>
<feature type="compositionally biased region" description="Polar residues" evidence="7">
    <location>
        <begin position="3299"/>
        <end position="3315"/>
    </location>
</feature>
<proteinExistence type="inferred from homology"/>
<feature type="repeat" description="Xin" evidence="5">
    <location>
        <begin position="1055"/>
        <end position="1070"/>
    </location>
</feature>
<feature type="compositionally biased region" description="Polar residues" evidence="7">
    <location>
        <begin position="2692"/>
        <end position="2706"/>
    </location>
</feature>
<evidence type="ECO:0000256" key="1">
    <source>
        <dbReference type="ARBA" id="ARBA00004282"/>
    </source>
</evidence>
<feature type="repeat" description="Xin" evidence="5">
    <location>
        <begin position="540"/>
        <end position="555"/>
    </location>
</feature>
<feature type="repeat" description="Xin" evidence="5">
    <location>
        <begin position="616"/>
        <end position="631"/>
    </location>
</feature>
<feature type="repeat" description="Xin" evidence="5">
    <location>
        <begin position="501"/>
        <end position="516"/>
    </location>
</feature>
<sequence>MSTLFCSRQQGDTMSATMEIQSGNRPPVLSGTGSTTSTSLSSFRPQTTKATSEAARELQKTAKKFEKFDISLESLRMMFEKPGAQEVKSHRVVHPSTSRRACVGQSNRLFKDPKELLSPAERMSSKQTPDLDQSAAGGSGAEAPEEAVSGRSAAQAEAADTIPLRERLAMYQAAVSKSDTAGSSSSSAVMEEAEACSLPGGLASVKKQFESQEISSSQSSVTQYHFQHRSVQELSSTSEVTVRGSSRERVSSGQIVPPVQDEKFYHDQSAYQSNVVSSYENHFDGKVKVVGGEDIPKVSAQALKQQFEKHIEDATPSKQIKIDLDFNQFQWAPAHSASSKVSTSKTCETSSMTRKVEEAVSASASACASVTSYESMENLPPPPPDLLQVPIEPQGQDSEQELSEQLCQAKQSINKEQYSKQRNLYELKRLYKHIHPEVRKNLERDFFSDVTEIEKTQLERGDEVTGDVQQARYVFENSGSSPIKSVSPEREYLEWDEILKGEVQSMRWMFENKPLDSIKDDTPDEDSKKSIAQQEIIAGSDVKYTTWMFETQPIDALGTDTPDSTEQASKLTELARGDVRTATWLFETQPLDALSKIYQEEDQNTEVIFTKDITAGDVKTARYLFETQHLDSLGHTETIDESHFLQLKSELEEIKGDVKTSTKLFETEPLCVIRGDSGQMLEITKVRREETEKGDVKTSRWLFETQPLDMINKDPAQVKLVCGVSIEDNSQGGVNRGRWLFETKTLDSIKDEDWESSKLEKEKIIGADVRKHCWTFETQPMDSLKDTSNARPMSVEEVVGGDVQTARHIFETVPMDYLKDSPEVGKLKKVVASEEEKGDVRHQKWVFESQPLENIREEKKESTRTVNLQELDRGDVSNCKVIFETMDLGKCDDTQKIQVEGVTSGSVKSNKVRFESTPLYAMQDSSGAYHEVRTVRREEIVKGDVRTCKWMFETRPIDQFDESISKLQIIKGISKQETESGDVKTAKWLFETQPLDSIKYFSDVEDEVTETKKTTETVKGDVKTCRWLFETQPMDALYEKVEVKGETETEAIHRGDVKTCTWLFETQSLDTIRDESETILRTCTVNQEDIHGKDVRMARFLFETENLENIRGDDASAFKRVTEIDIHSGDVSRMKYIFENQSSDIMTSTSEETLKKLKTIQAEDIQKGNVINCTWLFENQPIDAIREGSEEKESCIVTDIQGGDVNKGRFIFETFSLDKIHAESSDTEISKLEKISCDEIEKGDVKNYTMMFETQPLYAIRDKEGHYHEVTTVTKEEIMKGDVVGARWLFETKPLDSIRDTDEVYVIKSVTQEDIQKGDVNSARWRFETQPLDKISEEAKLLVRTVDDVQGGDVQTNKQRFESEDLSQKYIRTVSVSEIQKGDVRTATWMFETRTIDEIHGEGSEYEEMKKVTKEEVLKGDVKQSVWLFEKQPLDKIKEVDESHVDVSREEIPQADVKTTTWLFETTPFHEFNESSMQKTEIIGKSIQDTLKELYSQKMVKSQGILIEADEIGDVRMAKYNLMNQEAPEIQKEDVIRGDLKHIMMNLLNRRETTEKTVVIDKEERGDINTIVQQLFNQDAGINVEREEIIRGDIQEAISNLMKEDESAKRGILIQEDEKGDVRMTIYSLLNKQEETSVGKEDIIKGNVRGTISILLSNPNNPEQYMNIKVGDTEKGNVNFYSTCIESGALEYLKELQTEPDERGKMEKEKIVGGDVEGTKLILEQNQSQIERTVAEDEIVPGDVHNTVKVFMTEPVISLDNIQKEVIVKGDLRAVLDCLTQAVNQKMVVEKEEVLKGDINTTLRSLEEAQYQLKEIEKPEIVPGDIKGALQSLEKSATSKVEIVIEDLVPGDVKGTLKSLEEAKQAVKEVEKEEIVKGDIQMAMQSLRDASNEKKVYQQQVSAQGDVKGTIQQLLEPPAPCKTHRKASTEGDVRMSIKSLYDMQEQSQMEKEEAIKGDVQGTIKGLLKGKQQKNLNSSIDGTKEASVSMKTPLPPQQEAHKYSVATKLESKTVKVKNLCQANELRSSSNKHTGIKSAQGESLTKEDNALISQTTVMDMSHTPQERNIKEPSLKPKVAVPGPGIIKKKNVTDQLTDNMVTNVNQCVSQGSVATKHTKGVKTVVLDSDDSRISSTSGMTHLNTVKNESQTKTITKPAQGVKISSHVTGNTAQANITKAANTGNQLTQEVTNVIKNTSQGATDARHLQDTTTTTQVQTKAAEHKTIVQKHDIKTLKTEFRNLDMNRKGFVKSVKKGKEDIHMPPPPLPTPPLSESEFPLPPPPPPVVESEGNMFSIPLSSVSKQDADLPPPPPPPPVDLDHFPPPPPPPPPHIAGQDYLPPPPSQQELDSMPGKSLRSPRTKAQQMPVKPIKAPSLYKIPKPEAPKQFGQGPINVEKNQVTPPPPSSKVFQVPAQQTITAPDLTTSSKNIKEIRKQEDTIKVLAQTDSLRTASQEEDSPGPVKKVYKPQIKLPPPPVEPVSAKPKTCVRKFKTPLMIAEEKYRKQRDESEKNKVGATPASPASDSDVQAFIQAASEVSATGNTAKGETVSTDTTKKEAETIIDKIKSDTVSLGVLVQAASRGLSVQPLIPSRSQPSASEIASAVDKELQNVVKESNISKQAVMQDFTNLQMQTSTSLKTDEMKQTNVSVNREVSKVPLHPTKIPKVTPNFKVKTVKIPKVDKMENVETEKKESSAEATNKQQLTQQEKKASSQVTCEITKVTESCVQESEEIVNKTEKYVGKPAAVKDSKLEIQMLKPKQKFKKEKSDVIPKETMSCVKVNQEKEVRKMQKAKAQHEGYVQVREEVFVTESKVQQSFQQQSTVQAQKQMETSQMQKDVTSKPQIQDKPQIESRHIGVKLTGKTSQKGESTSSVANQQASQRCEETHRVLSQINDLLESSGKIDSKAVRNLLIKIPSWLIDPAAKRSLEVRPNDNVAKLKDILVYVRSVAQAKVLNLGGSIAATEKPESGSASEKIAIGGAISKISIGSSKLEAQKEVLGEGQTSHESMKQKFIDTKKADSRGASPLTRMRSPSPTYITIESTRRASSPQRVGPSPPPMHRSCTPPEPPPRMFDPTTSQINRASPSPTFSRSDKLAKLKDTTAKLSQGASPPPLSQQAQITEKKSEIVESPSSFHRQIKIETHVVETSEVSEETLETASVKDKKEFFEEAQKAEVNRTYVRKDPIEIPERLGPDTEETEVKGKEKEEVPWVNLSGLVHKFESPEQKFYKRKEPIVIAERLGSDTEDADPEEDKKGTEVEPVPTFNIKTIKTMFEMGEQSSSVKEQKHKHEKPESEMHEIMTDGSKQTNPWRQQKGSWQTSPPPIQKEVLQSGLTEPMGLSGSQSVNETFSSIDEFGNKISGSRSAMTVSQHSEHITTRCAPPTYADVVKGKVQMLDVLTDTTPEELLKNFQKTWNESESVFKSLGYNVTEQKTSQTVSHQQETLMTENSSSRVGAVRGLPEESVSNGVSGRRQTKLP</sequence>
<feature type="repeat" description="Xin" evidence="5">
    <location>
        <begin position="1352"/>
        <end position="1367"/>
    </location>
</feature>
<feature type="compositionally biased region" description="Basic and acidic residues" evidence="7">
    <location>
        <begin position="2498"/>
        <end position="2510"/>
    </location>
</feature>
<feature type="compositionally biased region" description="Basic and acidic residues" evidence="7">
    <location>
        <begin position="2682"/>
        <end position="2691"/>
    </location>
</feature>
<evidence type="ECO:0000256" key="7">
    <source>
        <dbReference type="SAM" id="MobiDB-lite"/>
    </source>
</evidence>
<feature type="repeat" description="Xin" evidence="5">
    <location>
        <begin position="981"/>
        <end position="996"/>
    </location>
</feature>
<evidence type="ECO:0000256" key="6">
    <source>
        <dbReference type="SAM" id="Coils"/>
    </source>
</evidence>
<evidence type="ECO:0000256" key="3">
    <source>
        <dbReference type="ARBA" id="ARBA00022949"/>
    </source>
</evidence>
<dbReference type="Ensembl" id="ENSPKIT00000037378.1">
    <property type="protein sequence ID" value="ENSPKIP00000012971.1"/>
    <property type="gene ID" value="ENSPKIG00000000567.1"/>
</dbReference>
<feature type="repeat" description="Xin" evidence="5">
    <location>
        <begin position="577"/>
        <end position="592"/>
    </location>
</feature>
<evidence type="ECO:0000313" key="9">
    <source>
        <dbReference type="Proteomes" id="UP000261540"/>
    </source>
</evidence>
<feature type="repeat" description="Xin" evidence="5">
    <location>
        <begin position="767"/>
        <end position="782"/>
    </location>
</feature>
<dbReference type="PANTHER" id="PTHR22591">
    <property type="entry name" value="XIN"/>
    <property type="match status" value="1"/>
</dbReference>
<reference evidence="8" key="2">
    <citation type="submission" date="2025-09" db="UniProtKB">
        <authorList>
            <consortium name="Ensembl"/>
        </authorList>
    </citation>
    <scope>IDENTIFICATION</scope>
</reference>
<feature type="repeat" description="Xin" evidence="5">
    <location>
        <begin position="1129"/>
        <end position="1144"/>
    </location>
</feature>
<feature type="repeat" description="Xin" evidence="5">
    <location>
        <begin position="801"/>
        <end position="816"/>
    </location>
</feature>
<keyword evidence="3" id="KW-0965">Cell junction</keyword>
<feature type="compositionally biased region" description="Pro residues" evidence="7">
    <location>
        <begin position="2305"/>
        <end position="2329"/>
    </location>
</feature>
<dbReference type="InterPro" id="IPR030072">
    <property type="entry name" value="XIRP1/XIRP2"/>
</dbReference>
<dbReference type="STRING" id="1676925.ENSPKIP00000012971"/>
<comment type="domain">
    <text evidence="5">Xin repeats bind F-actin.</text>
</comment>
<feature type="coiled-coil region" evidence="6">
    <location>
        <begin position="1853"/>
        <end position="1900"/>
    </location>
</feature>
<feature type="region of interest" description="Disordered" evidence="7">
    <location>
        <begin position="2498"/>
        <end position="2522"/>
    </location>
</feature>
<dbReference type="PROSITE" id="PS51389">
    <property type="entry name" value="XIN"/>
    <property type="match status" value="25"/>
</dbReference>
<evidence type="ECO:0000313" key="8">
    <source>
        <dbReference type="Ensembl" id="ENSPKIP00000012971.1"/>
    </source>
</evidence>
<evidence type="ECO:0000256" key="5">
    <source>
        <dbReference type="PROSITE-ProRule" id="PRU00721"/>
    </source>
</evidence>
<feature type="repeat" description="Xin" evidence="5">
    <location>
        <begin position="1093"/>
        <end position="1108"/>
    </location>
</feature>
<feature type="repeat" description="Xin" evidence="5">
    <location>
        <begin position="1420"/>
        <end position="1435"/>
    </location>
</feature>
<name>A0A3B3R5M5_9TELE</name>
<feature type="compositionally biased region" description="Low complexity" evidence="7">
    <location>
        <begin position="29"/>
        <end position="42"/>
    </location>
</feature>
<feature type="compositionally biased region" description="Polar residues" evidence="7">
    <location>
        <begin position="2858"/>
        <end position="2877"/>
    </location>
</feature>
<feature type="repeat" description="Xin" evidence="5">
    <location>
        <begin position="732"/>
        <end position="747"/>
    </location>
</feature>
<feature type="region of interest" description="Disordered" evidence="7">
    <location>
        <begin position="107"/>
        <end position="160"/>
    </location>
</feature>
<protein>
    <submittedName>
        <fullName evidence="8">Xin actin binding repeat containing 2</fullName>
    </submittedName>
</protein>
<comment type="similarity">
    <text evidence="5">Belongs to the Xin family.</text>
</comment>
<dbReference type="GO" id="GO:0005925">
    <property type="term" value="C:focal adhesion"/>
    <property type="evidence" value="ECO:0007669"/>
    <property type="project" value="TreeGrafter"/>
</dbReference>
<feature type="repeat" description="Xin" evidence="5">
    <location>
        <begin position="943"/>
        <end position="958"/>
    </location>
</feature>
<feature type="region of interest" description="Disordered" evidence="7">
    <location>
        <begin position="2682"/>
        <end position="2706"/>
    </location>
</feature>
<dbReference type="GeneTree" id="ENSGT00530000063779"/>
<feature type="region of interest" description="Disordered" evidence="7">
    <location>
        <begin position="2857"/>
        <end position="2879"/>
    </location>
</feature>
<dbReference type="GO" id="GO:0001725">
    <property type="term" value="C:stress fiber"/>
    <property type="evidence" value="ECO:0007669"/>
    <property type="project" value="TreeGrafter"/>
</dbReference>
<evidence type="ECO:0000256" key="4">
    <source>
        <dbReference type="ARBA" id="ARBA00023203"/>
    </source>
</evidence>
<feature type="repeat" description="Xin" evidence="5">
    <location>
        <begin position="1318"/>
        <end position="1333"/>
    </location>
</feature>
<keyword evidence="2" id="KW-0677">Repeat</keyword>
<dbReference type="PANTHER" id="PTHR22591:SF1">
    <property type="entry name" value="XIN ACTIN-BINDING REPEAT-CONTAINING PROTEIN 2"/>
    <property type="match status" value="1"/>
</dbReference>
<keyword evidence="6" id="KW-0175">Coiled coil</keyword>
<reference evidence="8" key="1">
    <citation type="submission" date="2025-08" db="UniProtKB">
        <authorList>
            <consortium name="Ensembl"/>
        </authorList>
    </citation>
    <scope>IDENTIFICATION</scope>
</reference>
<dbReference type="Proteomes" id="UP000261540">
    <property type="component" value="Unplaced"/>
</dbReference>
<feature type="repeat" description="Xin" evidence="5">
    <location>
        <begin position="694"/>
        <end position="709"/>
    </location>
</feature>
<feature type="region of interest" description="Disordered" evidence="7">
    <location>
        <begin position="2442"/>
        <end position="2482"/>
    </location>
</feature>
<feature type="repeat" description="Xin" evidence="5">
    <location>
        <begin position="838"/>
        <end position="853"/>
    </location>
</feature>
<feature type="repeat" description="Xin" evidence="5">
    <location>
        <begin position="1243"/>
        <end position="1258"/>
    </location>
</feature>
<feature type="repeat" description="Xin" evidence="5">
    <location>
        <begin position="1203"/>
        <end position="1218"/>
    </location>
</feature>
<feature type="region of interest" description="Disordered" evidence="7">
    <location>
        <begin position="3038"/>
        <end position="3130"/>
    </location>
</feature>
<keyword evidence="9" id="KW-1185">Reference proteome</keyword>
<feature type="repeat" description="Xin" evidence="5">
    <location>
        <begin position="1455"/>
        <end position="1470"/>
    </location>
</feature>
<keyword evidence="4 5" id="KW-0009">Actin-binding</keyword>
<dbReference type="GO" id="GO:0051015">
    <property type="term" value="F:actin filament binding"/>
    <property type="evidence" value="ECO:0007669"/>
    <property type="project" value="TreeGrafter"/>
</dbReference>
<feature type="region of interest" description="Disordered" evidence="7">
    <location>
        <begin position="3235"/>
        <end position="3321"/>
    </location>
</feature>
<dbReference type="GO" id="GO:0007015">
    <property type="term" value="P:actin filament organization"/>
    <property type="evidence" value="ECO:0007669"/>
    <property type="project" value="TreeGrafter"/>
</dbReference>
<feature type="repeat" description="Xin" evidence="5">
    <location>
        <begin position="1382"/>
        <end position="1397"/>
    </location>
</feature>
<dbReference type="InterPro" id="IPR012510">
    <property type="entry name" value="Actin-binding_Xin_repeat"/>
</dbReference>
<feature type="region of interest" description="Disordered" evidence="7">
    <location>
        <begin position="16"/>
        <end position="51"/>
    </location>
</feature>
<feature type="compositionally biased region" description="Pro residues" evidence="7">
    <location>
        <begin position="2259"/>
        <end position="2268"/>
    </location>
</feature>
<feature type="repeat" description="Xin" evidence="5">
    <location>
        <begin position="1020"/>
        <end position="1035"/>
    </location>
</feature>
<accession>A0A3B3R5M5</accession>
<feature type="compositionally biased region" description="Basic and acidic residues" evidence="7">
    <location>
        <begin position="3286"/>
        <end position="3296"/>
    </location>
</feature>
<feature type="compositionally biased region" description="Polar residues" evidence="7">
    <location>
        <begin position="3071"/>
        <end position="3086"/>
    </location>
</feature>
<feature type="region of interest" description="Disordered" evidence="7">
    <location>
        <begin position="230"/>
        <end position="256"/>
    </location>
</feature>
<feature type="compositionally biased region" description="Pro residues" evidence="7">
    <location>
        <begin position="3050"/>
        <end position="3068"/>
    </location>
</feature>
<feature type="region of interest" description="Disordered" evidence="7">
    <location>
        <begin position="2250"/>
        <end position="2407"/>
    </location>
</feature>
<dbReference type="OrthoDB" id="6129702at2759"/>
<evidence type="ECO:0000256" key="2">
    <source>
        <dbReference type="ARBA" id="ARBA00022737"/>
    </source>
</evidence>
<feature type="compositionally biased region" description="Polar residues" evidence="7">
    <location>
        <begin position="3428"/>
        <end position="3448"/>
    </location>
</feature>
<feature type="repeat" description="Xin" evidence="5">
    <location>
        <begin position="1168"/>
        <end position="1183"/>
    </location>
</feature>
<feature type="region of interest" description="Disordered" evidence="7">
    <location>
        <begin position="3182"/>
        <end position="3201"/>
    </location>
</feature>
<feature type="compositionally biased region" description="Basic and acidic residues" evidence="7">
    <location>
        <begin position="3087"/>
        <end position="3098"/>
    </location>
</feature>
<feature type="repeat" description="Xin" evidence="5">
    <location>
        <begin position="1281"/>
        <end position="1296"/>
    </location>
</feature>
<feature type="region of interest" description="Disordered" evidence="7">
    <location>
        <begin position="3428"/>
        <end position="3473"/>
    </location>
</feature>
<comment type="subcellular location">
    <subcellularLocation>
        <location evidence="1">Cell junction</location>
    </subcellularLocation>
</comment>
<organism evidence="8 9">
    <name type="scientific">Paramormyrops kingsleyae</name>
    <dbReference type="NCBI Taxonomy" id="1676925"/>
    <lineage>
        <taxon>Eukaryota</taxon>
        <taxon>Metazoa</taxon>
        <taxon>Chordata</taxon>
        <taxon>Craniata</taxon>
        <taxon>Vertebrata</taxon>
        <taxon>Euteleostomi</taxon>
        <taxon>Actinopterygii</taxon>
        <taxon>Neopterygii</taxon>
        <taxon>Teleostei</taxon>
        <taxon>Osteoglossocephala</taxon>
        <taxon>Osteoglossomorpha</taxon>
        <taxon>Osteoglossiformes</taxon>
        <taxon>Mormyridae</taxon>
        <taxon>Paramormyrops</taxon>
    </lineage>
</organism>
<feature type="repeat" description="Xin" evidence="5">
    <location>
        <begin position="656"/>
        <end position="671"/>
    </location>
</feature>